<dbReference type="Pfam" id="PF02362">
    <property type="entry name" value="B3"/>
    <property type="match status" value="2"/>
</dbReference>
<evidence type="ECO:0000256" key="2">
    <source>
        <dbReference type="ARBA" id="ARBA00023015"/>
    </source>
</evidence>
<dbReference type="AlphaFoldDB" id="A0A8T0I6T3"/>
<evidence type="ECO:0000256" key="1">
    <source>
        <dbReference type="ARBA" id="ARBA00022737"/>
    </source>
</evidence>
<keyword evidence="2" id="KW-0805">Transcription regulation</keyword>
<protein>
    <recommendedName>
        <fullName evidence="6">TF-B3 domain-containing protein</fullName>
    </recommendedName>
</protein>
<dbReference type="PANTHER" id="PTHR31674">
    <property type="entry name" value="B3 DOMAIN-CONTAINING PROTEIN REM-LIKE 3-RELATED"/>
    <property type="match status" value="1"/>
</dbReference>
<evidence type="ECO:0000256" key="4">
    <source>
        <dbReference type="ARBA" id="ARBA00023163"/>
    </source>
</evidence>
<accession>A0A8T0I6T3</accession>
<dbReference type="InterPro" id="IPR039218">
    <property type="entry name" value="REM_fam"/>
</dbReference>
<keyword evidence="5" id="KW-0539">Nucleus</keyword>
<feature type="domain" description="TF-B3" evidence="6">
    <location>
        <begin position="243"/>
        <end position="345"/>
    </location>
</feature>
<dbReference type="EMBL" id="CM026424">
    <property type="protein sequence ID" value="KAG0578705.1"/>
    <property type="molecule type" value="Genomic_DNA"/>
</dbReference>
<dbReference type="Gene3D" id="2.40.330.10">
    <property type="entry name" value="DNA-binding pseudobarrel domain"/>
    <property type="match status" value="2"/>
</dbReference>
<dbReference type="InterPro" id="IPR015300">
    <property type="entry name" value="DNA-bd_pseudobarrel_sf"/>
</dbReference>
<keyword evidence="8" id="KW-1185">Reference proteome</keyword>
<proteinExistence type="predicted"/>
<reference evidence="7" key="1">
    <citation type="submission" date="2020-06" db="EMBL/GenBank/DDBJ databases">
        <title>WGS assembly of Ceratodon purpureus strain R40.</title>
        <authorList>
            <person name="Carey S.B."/>
            <person name="Jenkins J."/>
            <person name="Shu S."/>
            <person name="Lovell J.T."/>
            <person name="Sreedasyam A."/>
            <person name="Maumus F."/>
            <person name="Tiley G.P."/>
            <person name="Fernandez-Pozo N."/>
            <person name="Barry K."/>
            <person name="Chen C."/>
            <person name="Wang M."/>
            <person name="Lipzen A."/>
            <person name="Daum C."/>
            <person name="Saski C.A."/>
            <person name="Payton A.C."/>
            <person name="Mcbreen J.C."/>
            <person name="Conrad R.E."/>
            <person name="Kollar L.M."/>
            <person name="Olsson S."/>
            <person name="Huttunen S."/>
            <person name="Landis J.B."/>
            <person name="Wickett N.J."/>
            <person name="Johnson M.G."/>
            <person name="Rensing S.A."/>
            <person name="Grimwood J."/>
            <person name="Schmutz J."/>
            <person name="Mcdaniel S.F."/>
        </authorList>
    </citation>
    <scope>NUCLEOTIDE SEQUENCE</scope>
    <source>
        <strain evidence="7">R40</strain>
    </source>
</reference>
<keyword evidence="1" id="KW-0677">Repeat</keyword>
<dbReference type="SUPFAM" id="SSF101936">
    <property type="entry name" value="DNA-binding pseudobarrel domain"/>
    <property type="match status" value="2"/>
</dbReference>
<evidence type="ECO:0000256" key="5">
    <source>
        <dbReference type="ARBA" id="ARBA00023242"/>
    </source>
</evidence>
<feature type="domain" description="TF-B3" evidence="6">
    <location>
        <begin position="43"/>
        <end position="144"/>
    </location>
</feature>
<evidence type="ECO:0000313" key="8">
    <source>
        <dbReference type="Proteomes" id="UP000822688"/>
    </source>
</evidence>
<dbReference type="PROSITE" id="PS50863">
    <property type="entry name" value="B3"/>
    <property type="match status" value="2"/>
</dbReference>
<name>A0A8T0I6T3_CERPU</name>
<dbReference type="GO" id="GO:0003677">
    <property type="term" value="F:DNA binding"/>
    <property type="evidence" value="ECO:0007669"/>
    <property type="project" value="UniProtKB-KW"/>
</dbReference>
<dbReference type="PANTHER" id="PTHR31674:SF62">
    <property type="entry name" value="B3 DOMAIN-CONTAINING PROTEIN REM14-RELATED"/>
    <property type="match status" value="1"/>
</dbReference>
<evidence type="ECO:0000256" key="3">
    <source>
        <dbReference type="ARBA" id="ARBA00023125"/>
    </source>
</evidence>
<comment type="caution">
    <text evidence="7">The sequence shown here is derived from an EMBL/GenBank/DDBJ whole genome shotgun (WGS) entry which is preliminary data.</text>
</comment>
<organism evidence="7 8">
    <name type="scientific">Ceratodon purpureus</name>
    <name type="common">Fire moss</name>
    <name type="synonym">Dicranum purpureum</name>
    <dbReference type="NCBI Taxonomy" id="3225"/>
    <lineage>
        <taxon>Eukaryota</taxon>
        <taxon>Viridiplantae</taxon>
        <taxon>Streptophyta</taxon>
        <taxon>Embryophyta</taxon>
        <taxon>Bryophyta</taxon>
        <taxon>Bryophytina</taxon>
        <taxon>Bryopsida</taxon>
        <taxon>Dicranidae</taxon>
        <taxon>Pseudoditrichales</taxon>
        <taxon>Ditrichaceae</taxon>
        <taxon>Ceratodon</taxon>
    </lineage>
</organism>
<dbReference type="CDD" id="cd10017">
    <property type="entry name" value="B3_DNA"/>
    <property type="match status" value="2"/>
</dbReference>
<evidence type="ECO:0000259" key="6">
    <source>
        <dbReference type="PROSITE" id="PS50863"/>
    </source>
</evidence>
<dbReference type="InterPro" id="IPR003340">
    <property type="entry name" value="B3_DNA-bd"/>
</dbReference>
<evidence type="ECO:0000313" key="7">
    <source>
        <dbReference type="EMBL" id="KAG0578705.1"/>
    </source>
</evidence>
<keyword evidence="3" id="KW-0238">DNA-binding</keyword>
<dbReference type="SMART" id="SM01019">
    <property type="entry name" value="B3"/>
    <property type="match status" value="2"/>
</dbReference>
<gene>
    <name evidence="7" type="ORF">KC19_4G044000</name>
</gene>
<dbReference type="Proteomes" id="UP000822688">
    <property type="component" value="Chromosome 4"/>
</dbReference>
<keyword evidence="4" id="KW-0804">Transcription</keyword>
<sequence>MAPGDGDVSMARELHSKPWKSGDLNQVLQGLEVSGSVYFLKTLRRPQPNLKFGQCDQLILPFCFMKEHAEIIEEWVILRTFSSSKPWRVRVHVDRNSRGSVEVRFVGGWREFAAENRLREGDSLIFVLKLDARSEFEVYIFRGTSVSAANSQVPAGQWPIWERMSGCKVEKDAKFSGRYTLRSVGDGNMRGGGEVYTGKKRKVDEAPSSCFDDEHRSGLESEAFTGCECKRFSPQHGTNPLPSFRRPIKSFVVKDGRLEIPASFVRMHGMRLQDDVKLQGIHQESPVYSVTLGSRIKQRTSNERRLFFQTGWKTFLNANGLQEGQELNFTLTADSFFTVRVVQGT</sequence>